<dbReference type="RefSeq" id="WP_142046978.1">
    <property type="nucleotide sequence ID" value="NZ_VFPA01000001.1"/>
</dbReference>
<dbReference type="GO" id="GO:0016491">
    <property type="term" value="F:oxidoreductase activity"/>
    <property type="evidence" value="ECO:0007669"/>
    <property type="project" value="UniProtKB-KW"/>
</dbReference>
<feature type="domain" description="Alcohol dehydrogenase-like C-terminal" evidence="3">
    <location>
        <begin position="194"/>
        <end position="323"/>
    </location>
</feature>
<evidence type="ECO:0000256" key="2">
    <source>
        <dbReference type="ARBA" id="ARBA00023002"/>
    </source>
</evidence>
<dbReference type="Gene3D" id="3.90.180.10">
    <property type="entry name" value="Medium-chain alcohol dehydrogenases, catalytic domain"/>
    <property type="match status" value="1"/>
</dbReference>
<evidence type="ECO:0000259" key="3">
    <source>
        <dbReference type="Pfam" id="PF00107"/>
    </source>
</evidence>
<evidence type="ECO:0000313" key="5">
    <source>
        <dbReference type="EMBL" id="TQM13308.1"/>
    </source>
</evidence>
<dbReference type="OrthoDB" id="3987021at2"/>
<dbReference type="Proteomes" id="UP000315677">
    <property type="component" value="Unassembled WGS sequence"/>
</dbReference>
<dbReference type="InterPro" id="IPR013154">
    <property type="entry name" value="ADH-like_N"/>
</dbReference>
<dbReference type="Pfam" id="PF08240">
    <property type="entry name" value="ADH_N"/>
    <property type="match status" value="1"/>
</dbReference>
<evidence type="ECO:0000259" key="4">
    <source>
        <dbReference type="Pfam" id="PF08240"/>
    </source>
</evidence>
<dbReference type="InterPro" id="IPR036291">
    <property type="entry name" value="NAD(P)-bd_dom_sf"/>
</dbReference>
<dbReference type="InterPro" id="IPR011032">
    <property type="entry name" value="GroES-like_sf"/>
</dbReference>
<comment type="cofactor">
    <cofactor evidence="1">
        <name>Zn(2+)</name>
        <dbReference type="ChEBI" id="CHEBI:29105"/>
    </cofactor>
</comment>
<dbReference type="CDD" id="cd08231">
    <property type="entry name" value="MDR_TM0436_like"/>
    <property type="match status" value="1"/>
</dbReference>
<dbReference type="InterPro" id="IPR013149">
    <property type="entry name" value="ADH-like_C"/>
</dbReference>
<dbReference type="Pfam" id="PF00107">
    <property type="entry name" value="ADH_zinc_N"/>
    <property type="match status" value="1"/>
</dbReference>
<dbReference type="InterPro" id="IPR050129">
    <property type="entry name" value="Zn_alcohol_dh"/>
</dbReference>
<evidence type="ECO:0000256" key="1">
    <source>
        <dbReference type="ARBA" id="ARBA00001947"/>
    </source>
</evidence>
<dbReference type="SUPFAM" id="SSF50129">
    <property type="entry name" value="GroES-like"/>
    <property type="match status" value="1"/>
</dbReference>
<accession>A0A543DVF7</accession>
<evidence type="ECO:0000313" key="6">
    <source>
        <dbReference type="Proteomes" id="UP000315677"/>
    </source>
</evidence>
<protein>
    <submittedName>
        <fullName evidence="5">Threonine dehydrogenase-like Zn-dependent dehydrogenase</fullName>
    </submittedName>
</protein>
<proteinExistence type="predicted"/>
<gene>
    <name evidence="5" type="ORF">FB558_0040</name>
</gene>
<dbReference type="AlphaFoldDB" id="A0A543DVF7"/>
<sequence>MPARSRAVVLREFRSPFEMESFEVPAPGEMAAIVDVEYAGICGTDVHLQNGRLPIPTPVVLGHEAVGRVAALGAGLTHDARGVPLAPGDAVSWLNNISCGRCRYCLVEQQPTLCVGSRRIYGINQRADAFPHLSGGWADSIYLQPGTVMVKLPDGVRPRDVIPLGCAGPTAVHGVLDEVEIRQGDVVVVQGSGPVGVAAAIYAQLGGAGKVIMVGGPADRLEQARRLGIAAVYIDVTDGSAAQDRAAAVRAETPDGLGADVVIECAGVPSAVAEGIDMCRPGAQYCVLGQYTDHGPTPLNPHLITRKQLRVHGSWGFSARHYITYISSLPRLIARFDLGSMLSEYPLEAADEAVTAVKAGAVMKAVLRPGPPRDVPAPEGVLA</sequence>
<dbReference type="SUPFAM" id="SSF51735">
    <property type="entry name" value="NAD(P)-binding Rossmann-fold domains"/>
    <property type="match status" value="1"/>
</dbReference>
<name>A0A543DVF7_9PSEU</name>
<comment type="caution">
    <text evidence="5">The sequence shown here is derived from an EMBL/GenBank/DDBJ whole genome shotgun (WGS) entry which is preliminary data.</text>
</comment>
<dbReference type="PANTHER" id="PTHR43401">
    <property type="entry name" value="L-THREONINE 3-DEHYDROGENASE"/>
    <property type="match status" value="1"/>
</dbReference>
<organism evidence="5 6">
    <name type="scientific">Pseudonocardia kunmingensis</name>
    <dbReference type="NCBI Taxonomy" id="630975"/>
    <lineage>
        <taxon>Bacteria</taxon>
        <taxon>Bacillati</taxon>
        <taxon>Actinomycetota</taxon>
        <taxon>Actinomycetes</taxon>
        <taxon>Pseudonocardiales</taxon>
        <taxon>Pseudonocardiaceae</taxon>
        <taxon>Pseudonocardia</taxon>
    </lineage>
</organism>
<keyword evidence="6" id="KW-1185">Reference proteome</keyword>
<dbReference type="EMBL" id="VFPA01000001">
    <property type="protein sequence ID" value="TQM13308.1"/>
    <property type="molecule type" value="Genomic_DNA"/>
</dbReference>
<dbReference type="PANTHER" id="PTHR43401:SF1">
    <property type="entry name" value="ENOYL REDUCTASE (ER) DOMAIN-CONTAINING PROTEIN"/>
    <property type="match status" value="1"/>
</dbReference>
<dbReference type="Gene3D" id="3.40.50.720">
    <property type="entry name" value="NAD(P)-binding Rossmann-like Domain"/>
    <property type="match status" value="1"/>
</dbReference>
<keyword evidence="2" id="KW-0560">Oxidoreductase</keyword>
<reference evidence="5 6" key="1">
    <citation type="submission" date="2019-06" db="EMBL/GenBank/DDBJ databases">
        <title>Sequencing the genomes of 1000 actinobacteria strains.</title>
        <authorList>
            <person name="Klenk H.-P."/>
        </authorList>
    </citation>
    <scope>NUCLEOTIDE SEQUENCE [LARGE SCALE GENOMIC DNA]</scope>
    <source>
        <strain evidence="5 6">DSM 45301</strain>
    </source>
</reference>
<feature type="domain" description="Alcohol dehydrogenase-like N-terminal" evidence="4">
    <location>
        <begin position="31"/>
        <end position="154"/>
    </location>
</feature>